<dbReference type="InterPro" id="IPR051468">
    <property type="entry name" value="Fungal_SecMetab_SDRs"/>
</dbReference>
<proteinExistence type="predicted"/>
<dbReference type="PRINTS" id="PR00081">
    <property type="entry name" value="GDHRDH"/>
</dbReference>
<dbReference type="SUPFAM" id="SSF51735">
    <property type="entry name" value="NAD(P)-binding Rossmann-fold domains"/>
    <property type="match status" value="1"/>
</dbReference>
<protein>
    <submittedName>
        <fullName evidence="1">NAD(P)-dependent dehydrogenase (Short-subunit alcohol dehydrogenase family)</fullName>
    </submittedName>
</protein>
<dbReference type="RefSeq" id="WP_050658034.1">
    <property type="nucleotide sequence ID" value="NZ_LFWC01000003.1"/>
</dbReference>
<dbReference type="Proteomes" id="UP000268033">
    <property type="component" value="Unassembled WGS sequence"/>
</dbReference>
<evidence type="ECO:0000313" key="1">
    <source>
        <dbReference type="EMBL" id="ROQ27395.1"/>
    </source>
</evidence>
<dbReference type="OrthoDB" id="9785826at2"/>
<dbReference type="PANTHER" id="PTHR43544">
    <property type="entry name" value="SHORT-CHAIN DEHYDROGENASE/REDUCTASE"/>
    <property type="match status" value="1"/>
</dbReference>
<dbReference type="InterPro" id="IPR002347">
    <property type="entry name" value="SDR_fam"/>
</dbReference>
<gene>
    <name evidence="1" type="ORF">EDC28_10443</name>
</gene>
<comment type="caution">
    <text evidence="1">The sequence shown here is derived from an EMBL/GenBank/DDBJ whole genome shotgun (WGS) entry which is preliminary data.</text>
</comment>
<dbReference type="EMBL" id="RJUL01000004">
    <property type="protein sequence ID" value="ROQ27395.1"/>
    <property type="molecule type" value="Genomic_DNA"/>
</dbReference>
<dbReference type="PANTHER" id="PTHR43544:SF12">
    <property type="entry name" value="NAD(P)-BINDING ROSSMANN-FOLD SUPERFAMILY PROTEIN"/>
    <property type="match status" value="1"/>
</dbReference>
<dbReference type="Gene3D" id="3.40.50.720">
    <property type="entry name" value="NAD(P)-binding Rossmann-like Domain"/>
    <property type="match status" value="1"/>
</dbReference>
<organism evidence="1 2">
    <name type="scientific">Gallaecimonas pentaromativorans</name>
    <dbReference type="NCBI Taxonomy" id="584787"/>
    <lineage>
        <taxon>Bacteria</taxon>
        <taxon>Pseudomonadati</taxon>
        <taxon>Pseudomonadota</taxon>
        <taxon>Gammaproteobacteria</taxon>
        <taxon>Enterobacterales</taxon>
        <taxon>Gallaecimonadaceae</taxon>
        <taxon>Gallaecimonas</taxon>
    </lineage>
</organism>
<dbReference type="STRING" id="584787.GCA_001247655_02467"/>
<sequence>MFSHLPSRCNALVIGASGGIGAALCDELQALAQVERLYGVSRRGQGPATFNLAADLATDEGRAELARWLAGQPLHLVINTLGLLHGDGIWPEKRIEDVSAEALLKSALVNAFSPALCLQALWPNLTLAKNALVGHLSARVGSIADNRLGGWYSYRAAKAAQNQLNRTLAIELGRRLPGVWLLTLHPGTTISDLSTPFLGNTPKDKQFSPQRAARQLLQVLAGAGAQHHGGFWAWDGQPIPW</sequence>
<name>A0A3N1PFG2_9GAMM</name>
<dbReference type="GO" id="GO:0005737">
    <property type="term" value="C:cytoplasm"/>
    <property type="evidence" value="ECO:0007669"/>
    <property type="project" value="TreeGrafter"/>
</dbReference>
<evidence type="ECO:0000313" key="2">
    <source>
        <dbReference type="Proteomes" id="UP000268033"/>
    </source>
</evidence>
<dbReference type="GO" id="GO:0016491">
    <property type="term" value="F:oxidoreductase activity"/>
    <property type="evidence" value="ECO:0007669"/>
    <property type="project" value="TreeGrafter"/>
</dbReference>
<dbReference type="Pfam" id="PF00106">
    <property type="entry name" value="adh_short"/>
    <property type="match status" value="1"/>
</dbReference>
<accession>A0A3N1PFG2</accession>
<dbReference type="AlphaFoldDB" id="A0A3N1PFG2"/>
<keyword evidence="2" id="KW-1185">Reference proteome</keyword>
<dbReference type="InterPro" id="IPR036291">
    <property type="entry name" value="NAD(P)-bd_dom_sf"/>
</dbReference>
<reference evidence="1 2" key="1">
    <citation type="submission" date="2018-11" db="EMBL/GenBank/DDBJ databases">
        <title>Genomic Encyclopedia of Type Strains, Phase IV (KMG-IV): sequencing the most valuable type-strain genomes for metagenomic binning, comparative biology and taxonomic classification.</title>
        <authorList>
            <person name="Goeker M."/>
        </authorList>
    </citation>
    <scope>NUCLEOTIDE SEQUENCE [LARGE SCALE GENOMIC DNA]</scope>
    <source>
        <strain evidence="1 2">DSM 21945</strain>
    </source>
</reference>